<evidence type="ECO:0000313" key="2">
    <source>
        <dbReference type="EMBL" id="CRX39168.1"/>
    </source>
</evidence>
<dbReference type="InterPro" id="IPR013783">
    <property type="entry name" value="Ig-like_fold"/>
</dbReference>
<evidence type="ECO:0000313" key="3">
    <source>
        <dbReference type="Proteomes" id="UP000220251"/>
    </source>
</evidence>
<dbReference type="Proteomes" id="UP000220251">
    <property type="component" value="Unassembled WGS sequence"/>
</dbReference>
<dbReference type="AlphaFoldDB" id="A0A0H5DS94"/>
<keyword evidence="3" id="KW-1185">Reference proteome</keyword>
<dbReference type="Gene3D" id="2.60.40.10">
    <property type="entry name" value="Immunoglobulins"/>
    <property type="match status" value="1"/>
</dbReference>
<dbReference type="EMBL" id="CWGJ01000026">
    <property type="protein sequence ID" value="CRX39168.1"/>
    <property type="molecule type" value="Genomic_DNA"/>
</dbReference>
<keyword evidence="1" id="KW-0732">Signal</keyword>
<protein>
    <submittedName>
        <fullName evidence="2">Putative secreted protein</fullName>
    </submittedName>
</protein>
<gene>
    <name evidence="2" type="ORF">ELAC_1843</name>
</gene>
<reference evidence="3" key="1">
    <citation type="submission" date="2015-06" db="EMBL/GenBank/DDBJ databases">
        <authorList>
            <person name="Bertelli C."/>
        </authorList>
    </citation>
    <scope>NUCLEOTIDE SEQUENCE [LARGE SCALE GENOMIC DNA]</scope>
    <source>
        <strain evidence="3">CRIB-30</strain>
    </source>
</reference>
<proteinExistence type="predicted"/>
<organism evidence="2 3">
    <name type="scientific">Estrella lausannensis</name>
    <dbReference type="NCBI Taxonomy" id="483423"/>
    <lineage>
        <taxon>Bacteria</taxon>
        <taxon>Pseudomonadati</taxon>
        <taxon>Chlamydiota</taxon>
        <taxon>Chlamydiia</taxon>
        <taxon>Parachlamydiales</taxon>
        <taxon>Candidatus Criblamydiaceae</taxon>
        <taxon>Estrella</taxon>
    </lineage>
</organism>
<name>A0A0H5DS94_9BACT</name>
<evidence type="ECO:0000256" key="1">
    <source>
        <dbReference type="SAM" id="SignalP"/>
    </source>
</evidence>
<accession>A0A0H5DS94</accession>
<feature type="signal peptide" evidence="1">
    <location>
        <begin position="1"/>
        <end position="21"/>
    </location>
</feature>
<feature type="chain" id="PRO_5005217857" evidence="1">
    <location>
        <begin position="22"/>
        <end position="419"/>
    </location>
</feature>
<sequence>MMKCFFTIALMIITASLPAWEVECLGCRCHNSDSTDKFLVGRVVLQPENINRFCATSFLLEGSQDLFRGSGTIGLDLSADDRMKVTGEWLSQNSSFNFCSGTKKRWIHQWAAGFAYQHLFCNPYILSFDAGVCYSHAFGRSLGTKACSTQSDVKRYIAGAKAFDATLGATFFSFCDGVLSLFATYDKVEYKKKYFEDKEEKGFGGGVKLVQPVIPCVDLVVGAEVRQPYNYYNAELNWVSELFCYDYTLGLFGAYTQGKGGLCNDGRLGVQIAVNLGSTNCRERAASCGNGSGRSVIGRALDFNNWVMTPAVYRPKVLAVKDQDCVITCVAPQAVGTTFDILGIEGEINTFEGYEALMGSNLSFSLTGSVPSGVTVDQTTGVMIVPPTLEAGEYNFTLRGVNQCGSATTPVFLVIVRVG</sequence>